<dbReference type="Proteomes" id="UP000314294">
    <property type="component" value="Unassembled WGS sequence"/>
</dbReference>
<accession>A0A4Z2G226</accession>
<evidence type="ECO:0000313" key="2">
    <source>
        <dbReference type="EMBL" id="TNN47145.1"/>
    </source>
</evidence>
<organism evidence="2 3">
    <name type="scientific">Liparis tanakae</name>
    <name type="common">Tanaka's snailfish</name>
    <dbReference type="NCBI Taxonomy" id="230148"/>
    <lineage>
        <taxon>Eukaryota</taxon>
        <taxon>Metazoa</taxon>
        <taxon>Chordata</taxon>
        <taxon>Craniata</taxon>
        <taxon>Vertebrata</taxon>
        <taxon>Euteleostomi</taxon>
        <taxon>Actinopterygii</taxon>
        <taxon>Neopterygii</taxon>
        <taxon>Teleostei</taxon>
        <taxon>Neoteleostei</taxon>
        <taxon>Acanthomorphata</taxon>
        <taxon>Eupercaria</taxon>
        <taxon>Perciformes</taxon>
        <taxon>Cottioidei</taxon>
        <taxon>Cottales</taxon>
        <taxon>Liparidae</taxon>
        <taxon>Liparis</taxon>
    </lineage>
</organism>
<dbReference type="EMBL" id="SRLO01000756">
    <property type="protein sequence ID" value="TNN47145.1"/>
    <property type="molecule type" value="Genomic_DNA"/>
</dbReference>
<proteinExistence type="predicted"/>
<feature type="compositionally biased region" description="Basic and acidic residues" evidence="1">
    <location>
        <begin position="1"/>
        <end position="21"/>
    </location>
</feature>
<comment type="caution">
    <text evidence="2">The sequence shown here is derived from an EMBL/GenBank/DDBJ whole genome shotgun (WGS) entry which is preliminary data.</text>
</comment>
<protein>
    <submittedName>
        <fullName evidence="2">Uncharacterized protein</fullName>
    </submittedName>
</protein>
<evidence type="ECO:0000256" key="1">
    <source>
        <dbReference type="SAM" id="MobiDB-lite"/>
    </source>
</evidence>
<feature type="region of interest" description="Disordered" evidence="1">
    <location>
        <begin position="1"/>
        <end position="89"/>
    </location>
</feature>
<gene>
    <name evidence="2" type="ORF">EYF80_042649</name>
</gene>
<evidence type="ECO:0000313" key="3">
    <source>
        <dbReference type="Proteomes" id="UP000314294"/>
    </source>
</evidence>
<keyword evidence="3" id="KW-1185">Reference proteome</keyword>
<feature type="compositionally biased region" description="Low complexity" evidence="1">
    <location>
        <begin position="58"/>
        <end position="75"/>
    </location>
</feature>
<reference evidence="2 3" key="1">
    <citation type="submission" date="2019-03" db="EMBL/GenBank/DDBJ databases">
        <title>First draft genome of Liparis tanakae, snailfish: a comprehensive survey of snailfish specific genes.</title>
        <authorList>
            <person name="Kim W."/>
            <person name="Song I."/>
            <person name="Jeong J.-H."/>
            <person name="Kim D."/>
            <person name="Kim S."/>
            <person name="Ryu S."/>
            <person name="Song J.Y."/>
            <person name="Lee S.K."/>
        </authorList>
    </citation>
    <scope>NUCLEOTIDE SEQUENCE [LARGE SCALE GENOMIC DNA]</scope>
    <source>
        <tissue evidence="2">Muscle</tissue>
    </source>
</reference>
<name>A0A4Z2G226_9TELE</name>
<sequence>MEHNPDLHHPSDGGREEEWAESRQWAESQQGHGVVGSRHIPGSRPPLSTRGGPELQSAAVLTGAGADGGATAPDSACHDSSPVTNRSSI</sequence>
<dbReference type="AlphaFoldDB" id="A0A4Z2G226"/>